<dbReference type="EMBL" id="JAUEMJ010000004">
    <property type="protein sequence ID" value="MDN3241384.1"/>
    <property type="molecule type" value="Genomic_DNA"/>
</dbReference>
<proteinExistence type="predicted"/>
<dbReference type="RefSeq" id="WP_289958290.1">
    <property type="nucleotide sequence ID" value="NZ_JAUEMJ010000004.1"/>
</dbReference>
<name>A0ABT7YU68_9ACTN</name>
<accession>A0ABT7YU68</accession>
<keyword evidence="3" id="KW-1185">Reference proteome</keyword>
<dbReference type="Proteomes" id="UP001171902">
    <property type="component" value="Unassembled WGS sequence"/>
</dbReference>
<reference evidence="2" key="1">
    <citation type="submission" date="2023-06" db="EMBL/GenBank/DDBJ databases">
        <title>Gycomyces niveus sp.nov., a novel actinomycete isolated from soil in Shouguang.</title>
        <authorList>
            <person name="Yang X."/>
            <person name="Zhao J."/>
        </authorList>
    </citation>
    <scope>NUCLEOTIDE SEQUENCE</scope>
    <source>
        <strain evidence="2">NEAU C2</strain>
    </source>
</reference>
<evidence type="ECO:0000313" key="1">
    <source>
        <dbReference type="EMBL" id="MDN3241384.1"/>
    </source>
</evidence>
<evidence type="ECO:0000313" key="2">
    <source>
        <dbReference type="EMBL" id="MDN3242132.1"/>
    </source>
</evidence>
<sequence>MTDANDRPSESDQVRGLLAVTRLTGSVVQVPVELDGKVPFGDCNVDLTPPASFRKSQVVHDGAPGCAEFMK</sequence>
<dbReference type="EMBL" id="JAUEMJ010000007">
    <property type="protein sequence ID" value="MDN3242132.1"/>
    <property type="molecule type" value="Genomic_DNA"/>
</dbReference>
<organism evidence="2 3">
    <name type="scientific">Glycomyces tritici</name>
    <dbReference type="NCBI Taxonomy" id="2665176"/>
    <lineage>
        <taxon>Bacteria</taxon>
        <taxon>Bacillati</taxon>
        <taxon>Actinomycetota</taxon>
        <taxon>Actinomycetes</taxon>
        <taxon>Glycomycetales</taxon>
        <taxon>Glycomycetaceae</taxon>
        <taxon>Glycomyces</taxon>
    </lineage>
</organism>
<protein>
    <submittedName>
        <fullName evidence="2">Uncharacterized protein</fullName>
    </submittedName>
</protein>
<gene>
    <name evidence="1" type="ORF">QWI33_16790</name>
    <name evidence="2" type="ORF">QWI33_20595</name>
</gene>
<comment type="caution">
    <text evidence="2">The sequence shown here is derived from an EMBL/GenBank/DDBJ whole genome shotgun (WGS) entry which is preliminary data.</text>
</comment>
<evidence type="ECO:0000313" key="3">
    <source>
        <dbReference type="Proteomes" id="UP001171902"/>
    </source>
</evidence>